<sequence>MKVTEELLKEKKKTDLNFSDGIILPDGDYRPISKGGHLHRLMELLPQTEDEIWKLIPEDDSPLFWLIEKTGCVLTDYNNSLGMKMTAEQQRVFDAMRRHGFITDDYYDLTKQREKVKKEREEKAEK</sequence>
<keyword evidence="2" id="KW-1185">Reference proteome</keyword>
<dbReference type="EMBL" id="JACOQG010000008">
    <property type="protein sequence ID" value="MBC5779382.1"/>
    <property type="molecule type" value="Genomic_DNA"/>
</dbReference>
<protein>
    <submittedName>
        <fullName evidence="1">Uncharacterized protein</fullName>
    </submittedName>
</protein>
<reference evidence="1 2" key="1">
    <citation type="submission" date="2020-08" db="EMBL/GenBank/DDBJ databases">
        <title>Genome public.</title>
        <authorList>
            <person name="Liu C."/>
            <person name="Sun Q."/>
        </authorList>
    </citation>
    <scope>NUCLEOTIDE SEQUENCE [LARGE SCALE GENOMIC DNA]</scope>
    <source>
        <strain evidence="1 2">M29</strain>
    </source>
</reference>
<dbReference type="Proteomes" id="UP000649826">
    <property type="component" value="Unassembled WGS sequence"/>
</dbReference>
<proteinExistence type="predicted"/>
<evidence type="ECO:0000313" key="2">
    <source>
        <dbReference type="Proteomes" id="UP000649826"/>
    </source>
</evidence>
<gene>
    <name evidence="1" type="ORF">H8Z82_06865</name>
</gene>
<accession>A0ABR7IHD2</accession>
<comment type="caution">
    <text evidence="1">The sequence shown here is derived from an EMBL/GenBank/DDBJ whole genome shotgun (WGS) entry which is preliminary data.</text>
</comment>
<organism evidence="1 2">
    <name type="scientific">Blautia difficilis</name>
    <dbReference type="NCBI Taxonomy" id="2763027"/>
    <lineage>
        <taxon>Bacteria</taxon>
        <taxon>Bacillati</taxon>
        <taxon>Bacillota</taxon>
        <taxon>Clostridia</taxon>
        <taxon>Lachnospirales</taxon>
        <taxon>Lachnospiraceae</taxon>
        <taxon>Blautia</taxon>
    </lineage>
</organism>
<evidence type="ECO:0000313" key="1">
    <source>
        <dbReference type="EMBL" id="MBC5779382.1"/>
    </source>
</evidence>
<name>A0ABR7IHD2_9FIRM</name>
<dbReference type="RefSeq" id="WP_019162680.1">
    <property type="nucleotide sequence ID" value="NZ_JACOQG010000008.1"/>
</dbReference>